<dbReference type="Gene3D" id="3.40.50.2300">
    <property type="match status" value="2"/>
</dbReference>
<keyword evidence="1" id="KW-0805">Transcription regulation</keyword>
<dbReference type="SUPFAM" id="SSF47413">
    <property type="entry name" value="lambda repressor-like DNA-binding domains"/>
    <property type="match status" value="1"/>
</dbReference>
<evidence type="ECO:0000256" key="3">
    <source>
        <dbReference type="ARBA" id="ARBA00023163"/>
    </source>
</evidence>
<dbReference type="CDD" id="cd01392">
    <property type="entry name" value="HTH_LacI"/>
    <property type="match status" value="1"/>
</dbReference>
<dbReference type="PANTHER" id="PTHR30146:SF138">
    <property type="entry name" value="TRANSCRIPTIONAL REGULATORY PROTEIN"/>
    <property type="match status" value="1"/>
</dbReference>
<dbReference type="InterPro" id="IPR010982">
    <property type="entry name" value="Lambda_DNA-bd_dom_sf"/>
</dbReference>
<dbReference type="Proteomes" id="UP000827138">
    <property type="component" value="Chromosome"/>
</dbReference>
<proteinExistence type="predicted"/>
<dbReference type="SUPFAM" id="SSF53822">
    <property type="entry name" value="Periplasmic binding protein-like I"/>
    <property type="match status" value="1"/>
</dbReference>
<evidence type="ECO:0000256" key="4">
    <source>
        <dbReference type="SAM" id="MobiDB-lite"/>
    </source>
</evidence>
<evidence type="ECO:0000313" key="7">
    <source>
        <dbReference type="Proteomes" id="UP000827138"/>
    </source>
</evidence>
<reference evidence="6 7" key="1">
    <citation type="submission" date="2021-08" db="EMBL/GenBank/DDBJ databases">
        <authorList>
            <person name="Ping M."/>
        </authorList>
    </citation>
    <scope>NUCLEOTIDE SEQUENCE [LARGE SCALE GENOMIC DNA]</scope>
    <source>
        <strain evidence="6 7">MG28</strain>
    </source>
</reference>
<dbReference type="Pfam" id="PF00356">
    <property type="entry name" value="LacI"/>
    <property type="match status" value="1"/>
</dbReference>
<dbReference type="InterPro" id="IPR046335">
    <property type="entry name" value="LacI/GalR-like_sensor"/>
</dbReference>
<feature type="region of interest" description="Disordered" evidence="4">
    <location>
        <begin position="356"/>
        <end position="387"/>
    </location>
</feature>
<dbReference type="PANTHER" id="PTHR30146">
    <property type="entry name" value="LACI-RELATED TRANSCRIPTIONAL REPRESSOR"/>
    <property type="match status" value="1"/>
</dbReference>
<dbReference type="Gene3D" id="1.10.260.40">
    <property type="entry name" value="lambda repressor-like DNA-binding domains"/>
    <property type="match status" value="1"/>
</dbReference>
<keyword evidence="2" id="KW-0238">DNA-binding</keyword>
<dbReference type="InterPro" id="IPR028082">
    <property type="entry name" value="Peripla_BP_I"/>
</dbReference>
<evidence type="ECO:0000259" key="5">
    <source>
        <dbReference type="PROSITE" id="PS50932"/>
    </source>
</evidence>
<keyword evidence="7" id="KW-1185">Reference proteome</keyword>
<sequence length="387" mass="41980">MLTLARAGRSTPRPSLPTTERDVSAIVGTRKVTARDQRVRGDPYVITTRDIAERLGVSVSTVGRALADDPRISEETKFKVRQAASEMGYVGNRAARMMRGASSNVVGLVIPDIRNSFYSTIAHELSKNMEAEGFQLMLAETDDDRMVELRHLRELSATRVAGVIIVPTARPHGDSVKLLRTVPHLQLLRRHPSLGTQWFGVDDHEALRRATAHLVAEGHTRIAYLGGPEELPTGAERLRGFRTALTEGGLNADTARTELAPPSSVDHGRQAMRRLLTAPDAPTALVLGSIQLTRGVLEELSEQGVEVPRELSVIGFGDEPGFSWWGPGLTTTGLPIEEMATGCALWLMRRLKTKPANDGPYTSVSPGSLIVRGSTASPDGRAASRDH</sequence>
<feature type="region of interest" description="Disordered" evidence="4">
    <location>
        <begin position="1"/>
        <end position="21"/>
    </location>
</feature>
<organism evidence="6 7">
    <name type="scientific">Streptomyces akebiae</name>
    <dbReference type="NCBI Taxonomy" id="2865673"/>
    <lineage>
        <taxon>Bacteria</taxon>
        <taxon>Bacillati</taxon>
        <taxon>Actinomycetota</taxon>
        <taxon>Actinomycetes</taxon>
        <taxon>Kitasatosporales</taxon>
        <taxon>Streptomycetaceae</taxon>
        <taxon>Streptomyces</taxon>
    </lineage>
</organism>
<dbReference type="Pfam" id="PF13377">
    <property type="entry name" value="Peripla_BP_3"/>
    <property type="match status" value="1"/>
</dbReference>
<dbReference type="CDD" id="cd06267">
    <property type="entry name" value="PBP1_LacI_sugar_binding-like"/>
    <property type="match status" value="1"/>
</dbReference>
<accession>A0ABX8Y1E7</accession>
<evidence type="ECO:0000256" key="1">
    <source>
        <dbReference type="ARBA" id="ARBA00023015"/>
    </source>
</evidence>
<protein>
    <submittedName>
        <fullName evidence="6">LacI family transcriptional regulator</fullName>
    </submittedName>
</protein>
<name>A0ABX8Y1E7_9ACTN</name>
<evidence type="ECO:0000256" key="2">
    <source>
        <dbReference type="ARBA" id="ARBA00023125"/>
    </source>
</evidence>
<dbReference type="PROSITE" id="PS50932">
    <property type="entry name" value="HTH_LACI_2"/>
    <property type="match status" value="1"/>
</dbReference>
<keyword evidence="3" id="KW-0804">Transcription</keyword>
<dbReference type="InterPro" id="IPR000843">
    <property type="entry name" value="HTH_LacI"/>
</dbReference>
<gene>
    <name evidence="6" type="ORF">K1J60_38855</name>
</gene>
<evidence type="ECO:0000313" key="6">
    <source>
        <dbReference type="EMBL" id="QYX81734.1"/>
    </source>
</evidence>
<feature type="domain" description="HTH lacI-type" evidence="5">
    <location>
        <begin position="46"/>
        <end position="100"/>
    </location>
</feature>
<dbReference type="SMART" id="SM00354">
    <property type="entry name" value="HTH_LACI"/>
    <property type="match status" value="1"/>
</dbReference>
<dbReference type="EMBL" id="CP080647">
    <property type="protein sequence ID" value="QYX81734.1"/>
    <property type="molecule type" value="Genomic_DNA"/>
</dbReference>